<accession>A0AAN6UB04</accession>
<evidence type="ECO:0000256" key="3">
    <source>
        <dbReference type="ARBA" id="ARBA00022448"/>
    </source>
</evidence>
<dbReference type="EMBL" id="MU853223">
    <property type="protein sequence ID" value="KAK4129469.1"/>
    <property type="molecule type" value="Genomic_DNA"/>
</dbReference>
<feature type="transmembrane region" description="Helical" evidence="8">
    <location>
        <begin position="368"/>
        <end position="390"/>
    </location>
</feature>
<feature type="transmembrane region" description="Helical" evidence="8">
    <location>
        <begin position="261"/>
        <end position="283"/>
    </location>
</feature>
<feature type="transmembrane region" description="Helical" evidence="8">
    <location>
        <begin position="295"/>
        <end position="314"/>
    </location>
</feature>
<feature type="transmembrane region" description="Helical" evidence="8">
    <location>
        <begin position="27"/>
        <end position="46"/>
    </location>
</feature>
<reference evidence="9" key="2">
    <citation type="submission" date="2023-05" db="EMBL/GenBank/DDBJ databases">
        <authorList>
            <consortium name="Lawrence Berkeley National Laboratory"/>
            <person name="Steindorff A."/>
            <person name="Hensen N."/>
            <person name="Bonometti L."/>
            <person name="Westerberg I."/>
            <person name="Brannstrom I.O."/>
            <person name="Guillou S."/>
            <person name="Cros-Aarteil S."/>
            <person name="Calhoun S."/>
            <person name="Haridas S."/>
            <person name="Kuo A."/>
            <person name="Mondo S."/>
            <person name="Pangilinan J."/>
            <person name="Riley R."/>
            <person name="Labutti K."/>
            <person name="Andreopoulos B."/>
            <person name="Lipzen A."/>
            <person name="Chen C."/>
            <person name="Yanf M."/>
            <person name="Daum C."/>
            <person name="Ng V."/>
            <person name="Clum A."/>
            <person name="Ohm R."/>
            <person name="Martin F."/>
            <person name="Silar P."/>
            <person name="Natvig D."/>
            <person name="Lalanne C."/>
            <person name="Gautier V."/>
            <person name="Ament-Velasquez S.L."/>
            <person name="Kruys A."/>
            <person name="Hutchinson M.I."/>
            <person name="Powell A.J."/>
            <person name="Barry K."/>
            <person name="Miller A.N."/>
            <person name="Grigoriev I.V."/>
            <person name="Debuchy R."/>
            <person name="Gladieux P."/>
            <person name="Thoren M.H."/>
            <person name="Johannesson H."/>
        </authorList>
    </citation>
    <scope>NUCLEOTIDE SEQUENCE</scope>
    <source>
        <strain evidence="9">CBS 731.68</strain>
    </source>
</reference>
<evidence type="ECO:0000313" key="9">
    <source>
        <dbReference type="EMBL" id="KAK4129469.1"/>
    </source>
</evidence>
<dbReference type="Pfam" id="PF02133">
    <property type="entry name" value="Transp_cyt_pur"/>
    <property type="match status" value="1"/>
</dbReference>
<dbReference type="PANTHER" id="PTHR31806">
    <property type="entry name" value="PURINE-CYTOSINE PERMEASE FCY2-RELATED"/>
    <property type="match status" value="1"/>
</dbReference>
<dbReference type="PANTHER" id="PTHR31806:SF1">
    <property type="entry name" value="PURINE-CYTOSINE PERMEASE FCY2-RELATED"/>
    <property type="match status" value="1"/>
</dbReference>
<dbReference type="GO" id="GO:0005886">
    <property type="term" value="C:plasma membrane"/>
    <property type="evidence" value="ECO:0007669"/>
    <property type="project" value="TreeGrafter"/>
</dbReference>
<feature type="transmembrane region" description="Helical" evidence="8">
    <location>
        <begin position="200"/>
        <end position="223"/>
    </location>
</feature>
<feature type="transmembrane region" description="Helical" evidence="8">
    <location>
        <begin position="128"/>
        <end position="146"/>
    </location>
</feature>
<comment type="subcellular location">
    <subcellularLocation>
        <location evidence="1">Membrane</location>
        <topology evidence="1">Multi-pass membrane protein</topology>
    </subcellularLocation>
</comment>
<feature type="transmembrane region" description="Helical" evidence="8">
    <location>
        <begin position="100"/>
        <end position="119"/>
    </location>
</feature>
<keyword evidence="3 7" id="KW-0813">Transport</keyword>
<dbReference type="InterPro" id="IPR001248">
    <property type="entry name" value="Pur-cyt_permease"/>
</dbReference>
<dbReference type="GO" id="GO:0000329">
    <property type="term" value="C:fungal-type vacuole membrane"/>
    <property type="evidence" value="ECO:0007669"/>
    <property type="project" value="TreeGrafter"/>
</dbReference>
<dbReference type="Gene3D" id="1.10.4160.10">
    <property type="entry name" value="Hydantoin permease"/>
    <property type="match status" value="1"/>
</dbReference>
<dbReference type="Proteomes" id="UP001302602">
    <property type="component" value="Unassembled WGS sequence"/>
</dbReference>
<evidence type="ECO:0000256" key="5">
    <source>
        <dbReference type="ARBA" id="ARBA00022989"/>
    </source>
</evidence>
<evidence type="ECO:0008006" key="11">
    <source>
        <dbReference type="Google" id="ProtNLM"/>
    </source>
</evidence>
<sequence>MSVTAFTMGAIAVPVFGLGFVDSALIIILINFVGALPVALFCCFGAKLGLRQMVLSRLFFGYYMSKLLAVIQMVICISWTSISAVMGAQLFHAVNPSMPGWAGILLTILLSFLLGLFGYKVIHAYERWAWLPCMVILVIVMGVFASSGRFNSLLPLSTGPPEVSSVLSYCSGIWGYMAGWASFAADYSVYQRSSRSVAPIFLWSFAGLYAPTVFGELLGAAIATATVHEKDYLTAYSDSGIGGLLAAVLRPVLGRFGDFCIVVLALSIVAGTCASIYSISFSLQALGQATHRIPRFLWTVVGVGVCAAIAIPAYDSFATWLSNIAVVLGYFTSIYVGVLLPEHFVFRRSFSAYQADYFDKPKALAPGYAASLAFAIGIVGVALGMAQAWYTGPISRLCGDDGGDIGFLLGLGFSLVSYVTLRPFERRYFGR</sequence>
<evidence type="ECO:0000256" key="2">
    <source>
        <dbReference type="ARBA" id="ARBA00008974"/>
    </source>
</evidence>
<keyword evidence="10" id="KW-1185">Reference proteome</keyword>
<keyword evidence="5 8" id="KW-1133">Transmembrane helix</keyword>
<evidence type="ECO:0000313" key="10">
    <source>
        <dbReference type="Proteomes" id="UP001302602"/>
    </source>
</evidence>
<evidence type="ECO:0000256" key="6">
    <source>
        <dbReference type="ARBA" id="ARBA00023136"/>
    </source>
</evidence>
<keyword evidence="4 8" id="KW-0812">Transmembrane</keyword>
<dbReference type="GeneID" id="87834317"/>
<organism evidence="9 10">
    <name type="scientific">Parathielavia appendiculata</name>
    <dbReference type="NCBI Taxonomy" id="2587402"/>
    <lineage>
        <taxon>Eukaryota</taxon>
        <taxon>Fungi</taxon>
        <taxon>Dikarya</taxon>
        <taxon>Ascomycota</taxon>
        <taxon>Pezizomycotina</taxon>
        <taxon>Sordariomycetes</taxon>
        <taxon>Sordariomycetidae</taxon>
        <taxon>Sordariales</taxon>
        <taxon>Chaetomiaceae</taxon>
        <taxon>Parathielavia</taxon>
    </lineage>
</organism>
<comment type="similarity">
    <text evidence="2 7">Belongs to the purine-cytosine permease (2.A.39) family.</text>
</comment>
<evidence type="ECO:0000256" key="1">
    <source>
        <dbReference type="ARBA" id="ARBA00004141"/>
    </source>
</evidence>
<comment type="caution">
    <text evidence="9">The sequence shown here is derived from an EMBL/GenBank/DDBJ whole genome shotgun (WGS) entry which is preliminary data.</text>
</comment>
<dbReference type="InterPro" id="IPR026030">
    <property type="entry name" value="Pur-cyt_permease_Fcy2/21/22"/>
</dbReference>
<proteinExistence type="inferred from homology"/>
<feature type="transmembrane region" description="Helical" evidence="8">
    <location>
        <begin position="67"/>
        <end position="88"/>
    </location>
</feature>
<evidence type="ECO:0000256" key="7">
    <source>
        <dbReference type="PIRNR" id="PIRNR002744"/>
    </source>
</evidence>
<feature type="transmembrane region" description="Helical" evidence="8">
    <location>
        <begin position="320"/>
        <end position="340"/>
    </location>
</feature>
<evidence type="ECO:0000256" key="8">
    <source>
        <dbReference type="SAM" id="Phobius"/>
    </source>
</evidence>
<evidence type="ECO:0000256" key="4">
    <source>
        <dbReference type="ARBA" id="ARBA00022692"/>
    </source>
</evidence>
<gene>
    <name evidence="9" type="ORF">N657DRAFT_76891</name>
</gene>
<dbReference type="PIRSF" id="PIRSF002744">
    <property type="entry name" value="Pur-cyt_permease"/>
    <property type="match status" value="1"/>
</dbReference>
<reference evidence="9" key="1">
    <citation type="journal article" date="2023" name="Mol. Phylogenet. Evol.">
        <title>Genome-scale phylogeny and comparative genomics of the fungal order Sordariales.</title>
        <authorList>
            <person name="Hensen N."/>
            <person name="Bonometti L."/>
            <person name="Westerberg I."/>
            <person name="Brannstrom I.O."/>
            <person name="Guillou S."/>
            <person name="Cros-Aarteil S."/>
            <person name="Calhoun S."/>
            <person name="Haridas S."/>
            <person name="Kuo A."/>
            <person name="Mondo S."/>
            <person name="Pangilinan J."/>
            <person name="Riley R."/>
            <person name="LaButti K."/>
            <person name="Andreopoulos B."/>
            <person name="Lipzen A."/>
            <person name="Chen C."/>
            <person name="Yan M."/>
            <person name="Daum C."/>
            <person name="Ng V."/>
            <person name="Clum A."/>
            <person name="Steindorff A."/>
            <person name="Ohm R.A."/>
            <person name="Martin F."/>
            <person name="Silar P."/>
            <person name="Natvig D.O."/>
            <person name="Lalanne C."/>
            <person name="Gautier V."/>
            <person name="Ament-Velasquez S.L."/>
            <person name="Kruys A."/>
            <person name="Hutchinson M.I."/>
            <person name="Powell A.J."/>
            <person name="Barry K."/>
            <person name="Miller A.N."/>
            <person name="Grigoriev I.V."/>
            <person name="Debuchy R."/>
            <person name="Gladieux P."/>
            <person name="Hiltunen Thoren M."/>
            <person name="Johannesson H."/>
        </authorList>
    </citation>
    <scope>NUCLEOTIDE SEQUENCE</scope>
    <source>
        <strain evidence="9">CBS 731.68</strain>
    </source>
</reference>
<keyword evidence="6 7" id="KW-0472">Membrane</keyword>
<dbReference type="AlphaFoldDB" id="A0AAN6UB04"/>
<dbReference type="GO" id="GO:0022857">
    <property type="term" value="F:transmembrane transporter activity"/>
    <property type="evidence" value="ECO:0007669"/>
    <property type="project" value="InterPro"/>
</dbReference>
<name>A0AAN6UB04_9PEZI</name>
<dbReference type="RefSeq" id="XP_062653240.1">
    <property type="nucleotide sequence ID" value="XM_062797538.1"/>
</dbReference>
<feature type="transmembrane region" description="Helical" evidence="8">
    <location>
        <begin position="166"/>
        <end position="188"/>
    </location>
</feature>
<protein>
    <recommendedName>
        <fullName evidence="11">Purine-cytosine permease</fullName>
    </recommendedName>
</protein>
<feature type="transmembrane region" description="Helical" evidence="8">
    <location>
        <begin position="402"/>
        <end position="421"/>
    </location>
</feature>